<dbReference type="InterPro" id="IPR001207">
    <property type="entry name" value="Transposase_mutator"/>
</dbReference>
<evidence type="ECO:0000256" key="2">
    <source>
        <dbReference type="ARBA" id="ARBA00023125"/>
    </source>
</evidence>
<dbReference type="EMBL" id="MLJW01001443">
    <property type="protein sequence ID" value="OIQ78228.1"/>
    <property type="molecule type" value="Genomic_DNA"/>
</dbReference>
<evidence type="ECO:0000256" key="3">
    <source>
        <dbReference type="ARBA" id="ARBA00023172"/>
    </source>
</evidence>
<dbReference type="GO" id="GO:0004803">
    <property type="term" value="F:transposase activity"/>
    <property type="evidence" value="ECO:0007669"/>
    <property type="project" value="InterPro"/>
</dbReference>
<dbReference type="PANTHER" id="PTHR33217">
    <property type="entry name" value="TRANSPOSASE FOR INSERTION SEQUENCE ELEMENT IS1081"/>
    <property type="match status" value="1"/>
</dbReference>
<dbReference type="Pfam" id="PF00872">
    <property type="entry name" value="Transposase_mut"/>
    <property type="match status" value="1"/>
</dbReference>
<sequence length="369" mass="41786">MEHDVEGLIGAGRYERDEGRQTYRNGYRDRELKTRMGALNLRVPKLRAGSYFPGFLEPRRTSEKALVAVIQEAWIGGVSTRKVDDLVQAMGLSGISKSTVSKLCKDIDERVHEFLDRPLTGEWPYLWLDATYLKVREGGRIVSVAAIIAVAVNTDGRREIIGLCVGPSEAETFWTEFLRSLKARGLDGLKLVISDAHTGLKAAIRRVFDATWQRCRVHWMRNALAHVPKGQHTVVSAAIRQAFNQPDQKGAVEVWRHVADQLRPRWPKLATLMEESEVDVLAYMAFPAQHRTKLHSTNPLERLNKEVKRRADVVGIFPNEESILRLIGAVLFEQNDDWQSQHRYMMVEAFSHIDTAQIDPLLSVTTQAA</sequence>
<organism evidence="4">
    <name type="scientific">mine drainage metagenome</name>
    <dbReference type="NCBI Taxonomy" id="410659"/>
    <lineage>
        <taxon>unclassified sequences</taxon>
        <taxon>metagenomes</taxon>
        <taxon>ecological metagenomes</taxon>
    </lineage>
</organism>
<proteinExistence type="predicted"/>
<keyword evidence="1" id="KW-0815">Transposition</keyword>
<dbReference type="GO" id="GO:0003677">
    <property type="term" value="F:DNA binding"/>
    <property type="evidence" value="ECO:0007669"/>
    <property type="project" value="UniProtKB-KW"/>
</dbReference>
<dbReference type="PANTHER" id="PTHR33217:SF7">
    <property type="entry name" value="TRANSPOSASE FOR INSERTION SEQUENCE ELEMENT IS1081"/>
    <property type="match status" value="1"/>
</dbReference>
<accession>A0A1J5QE52</accession>
<evidence type="ECO:0000256" key="1">
    <source>
        <dbReference type="ARBA" id="ARBA00022578"/>
    </source>
</evidence>
<dbReference type="NCBIfam" id="NF033543">
    <property type="entry name" value="transpos_IS256"/>
    <property type="match status" value="1"/>
</dbReference>
<comment type="caution">
    <text evidence="4">The sequence shown here is derived from an EMBL/GenBank/DDBJ whole genome shotgun (WGS) entry which is preliminary data.</text>
</comment>
<keyword evidence="2" id="KW-0238">DNA-binding</keyword>
<gene>
    <name evidence="4" type="ORF">GALL_400700</name>
</gene>
<evidence type="ECO:0000313" key="4">
    <source>
        <dbReference type="EMBL" id="OIQ78228.1"/>
    </source>
</evidence>
<dbReference type="AlphaFoldDB" id="A0A1J5QE52"/>
<keyword evidence="3" id="KW-0233">DNA recombination</keyword>
<protein>
    <submittedName>
        <fullName evidence="4">Transposase, mutator family</fullName>
    </submittedName>
</protein>
<dbReference type="GO" id="GO:0006313">
    <property type="term" value="P:DNA transposition"/>
    <property type="evidence" value="ECO:0007669"/>
    <property type="project" value="InterPro"/>
</dbReference>
<name>A0A1J5QE52_9ZZZZ</name>
<reference evidence="4" key="1">
    <citation type="submission" date="2016-10" db="EMBL/GenBank/DDBJ databases">
        <title>Sequence of Gallionella enrichment culture.</title>
        <authorList>
            <person name="Poehlein A."/>
            <person name="Muehling M."/>
            <person name="Daniel R."/>
        </authorList>
    </citation>
    <scope>NUCLEOTIDE SEQUENCE</scope>
</reference>